<keyword evidence="2" id="KW-1185">Reference proteome</keyword>
<accession>A0A1C7MHL0</accession>
<dbReference type="AlphaFoldDB" id="A0A1C7MHL0"/>
<dbReference type="Proteomes" id="UP000092993">
    <property type="component" value="Unassembled WGS sequence"/>
</dbReference>
<dbReference type="EMBL" id="LUGG01000003">
    <property type="protein sequence ID" value="OBZ76405.1"/>
    <property type="molecule type" value="Genomic_DNA"/>
</dbReference>
<sequence>MPRPCSLSWTSTSAQQSARILRGTRSSLAWQCHAARARVAAALRHLQEYLEALNIKEHVVAPIVEDQ</sequence>
<name>A0A1C7MHL0_GRIFR</name>
<proteinExistence type="predicted"/>
<organism evidence="1 2">
    <name type="scientific">Grifola frondosa</name>
    <name type="common">Maitake</name>
    <name type="synonym">Polyporus frondosus</name>
    <dbReference type="NCBI Taxonomy" id="5627"/>
    <lineage>
        <taxon>Eukaryota</taxon>
        <taxon>Fungi</taxon>
        <taxon>Dikarya</taxon>
        <taxon>Basidiomycota</taxon>
        <taxon>Agaricomycotina</taxon>
        <taxon>Agaricomycetes</taxon>
        <taxon>Polyporales</taxon>
        <taxon>Grifolaceae</taxon>
        <taxon>Grifola</taxon>
    </lineage>
</organism>
<protein>
    <submittedName>
        <fullName evidence="1">Uncharacterized protein</fullName>
    </submittedName>
</protein>
<gene>
    <name evidence="1" type="ORF">A0H81_03437</name>
</gene>
<evidence type="ECO:0000313" key="2">
    <source>
        <dbReference type="Proteomes" id="UP000092993"/>
    </source>
</evidence>
<reference evidence="1 2" key="1">
    <citation type="submission" date="2016-03" db="EMBL/GenBank/DDBJ databases">
        <title>Whole genome sequencing of Grifola frondosa 9006-11.</title>
        <authorList>
            <person name="Min B."/>
            <person name="Park H."/>
            <person name="Kim J.-G."/>
            <person name="Cho H."/>
            <person name="Oh Y.-L."/>
            <person name="Kong W.-S."/>
            <person name="Choi I.-G."/>
        </authorList>
    </citation>
    <scope>NUCLEOTIDE SEQUENCE [LARGE SCALE GENOMIC DNA]</scope>
    <source>
        <strain evidence="1 2">9006-11</strain>
    </source>
</reference>
<comment type="caution">
    <text evidence="1">The sequence shown here is derived from an EMBL/GenBank/DDBJ whole genome shotgun (WGS) entry which is preliminary data.</text>
</comment>
<evidence type="ECO:0000313" key="1">
    <source>
        <dbReference type="EMBL" id="OBZ76405.1"/>
    </source>
</evidence>